<dbReference type="RefSeq" id="WP_184214907.1">
    <property type="nucleotide sequence ID" value="NZ_JACHIP010000002.1"/>
</dbReference>
<dbReference type="PANTHER" id="PTHR44591:SF3">
    <property type="entry name" value="RESPONSE REGULATORY DOMAIN-CONTAINING PROTEIN"/>
    <property type="match status" value="1"/>
</dbReference>
<dbReference type="Pfam" id="PF00072">
    <property type="entry name" value="Response_reg"/>
    <property type="match status" value="1"/>
</dbReference>
<name>A0A7W7ZCC1_9BACT</name>
<keyword evidence="5" id="KW-1185">Reference proteome</keyword>
<reference evidence="4 5" key="1">
    <citation type="submission" date="2020-08" db="EMBL/GenBank/DDBJ databases">
        <title>Genomic Encyclopedia of Type Strains, Phase IV (KMG-V): Genome sequencing to study the core and pangenomes of soil and plant-associated prokaryotes.</title>
        <authorList>
            <person name="Whitman W."/>
        </authorList>
    </citation>
    <scope>NUCLEOTIDE SEQUENCE [LARGE SCALE GENOMIC DNA]</scope>
    <source>
        <strain evidence="4 5">M8UP14</strain>
    </source>
</reference>
<evidence type="ECO:0000313" key="5">
    <source>
        <dbReference type="Proteomes" id="UP000540989"/>
    </source>
</evidence>
<dbReference type="GO" id="GO:0000160">
    <property type="term" value="P:phosphorelay signal transduction system"/>
    <property type="evidence" value="ECO:0007669"/>
    <property type="project" value="InterPro"/>
</dbReference>
<dbReference type="InterPro" id="IPR011006">
    <property type="entry name" value="CheY-like_superfamily"/>
</dbReference>
<gene>
    <name evidence="4" type="ORF">HDF16_001441</name>
</gene>
<proteinExistence type="predicted"/>
<evidence type="ECO:0000313" key="4">
    <source>
        <dbReference type="EMBL" id="MBB5056756.1"/>
    </source>
</evidence>
<evidence type="ECO:0000256" key="1">
    <source>
        <dbReference type="ARBA" id="ARBA00022553"/>
    </source>
</evidence>
<dbReference type="PANTHER" id="PTHR44591">
    <property type="entry name" value="STRESS RESPONSE REGULATOR PROTEIN 1"/>
    <property type="match status" value="1"/>
</dbReference>
<dbReference type="InterPro" id="IPR050595">
    <property type="entry name" value="Bact_response_regulator"/>
</dbReference>
<accession>A0A7W7ZCC1</accession>
<dbReference type="EMBL" id="JACHIP010000002">
    <property type="protein sequence ID" value="MBB5056756.1"/>
    <property type="molecule type" value="Genomic_DNA"/>
</dbReference>
<dbReference type="Proteomes" id="UP000540989">
    <property type="component" value="Unassembled WGS sequence"/>
</dbReference>
<dbReference type="PROSITE" id="PS50110">
    <property type="entry name" value="RESPONSE_REGULATORY"/>
    <property type="match status" value="1"/>
</dbReference>
<dbReference type="AlphaFoldDB" id="A0A7W7ZCC1"/>
<evidence type="ECO:0000259" key="3">
    <source>
        <dbReference type="PROSITE" id="PS50110"/>
    </source>
</evidence>
<sequence>MKKALVVDDSRAIRTMLSRILVRYGFEVAQAGDGSEALVVLEQHHGDFDLLCVDYNMPVMNGLELLSEMREQPRFDDIPIMMVTTETQIDFITSALALGANEYVMKPFTDVMVLEKLQTLGLVPYE</sequence>
<dbReference type="SUPFAM" id="SSF52172">
    <property type="entry name" value="CheY-like"/>
    <property type="match status" value="1"/>
</dbReference>
<evidence type="ECO:0000256" key="2">
    <source>
        <dbReference type="PROSITE-ProRule" id="PRU00169"/>
    </source>
</evidence>
<protein>
    <submittedName>
        <fullName evidence="4">Two-component system chemotaxis response regulator CheY</fullName>
    </submittedName>
</protein>
<dbReference type="SMART" id="SM00448">
    <property type="entry name" value="REC"/>
    <property type="match status" value="1"/>
</dbReference>
<feature type="domain" description="Response regulatory" evidence="3">
    <location>
        <begin position="3"/>
        <end position="121"/>
    </location>
</feature>
<feature type="modified residue" description="4-aspartylphosphate" evidence="2">
    <location>
        <position position="54"/>
    </location>
</feature>
<dbReference type="InterPro" id="IPR001789">
    <property type="entry name" value="Sig_transdc_resp-reg_receiver"/>
</dbReference>
<dbReference type="Gene3D" id="3.40.50.2300">
    <property type="match status" value="1"/>
</dbReference>
<organism evidence="4 5">
    <name type="scientific">Granulicella aggregans</name>
    <dbReference type="NCBI Taxonomy" id="474949"/>
    <lineage>
        <taxon>Bacteria</taxon>
        <taxon>Pseudomonadati</taxon>
        <taxon>Acidobacteriota</taxon>
        <taxon>Terriglobia</taxon>
        <taxon>Terriglobales</taxon>
        <taxon>Acidobacteriaceae</taxon>
        <taxon>Granulicella</taxon>
    </lineage>
</organism>
<keyword evidence="1 2" id="KW-0597">Phosphoprotein</keyword>
<comment type="caution">
    <text evidence="4">The sequence shown here is derived from an EMBL/GenBank/DDBJ whole genome shotgun (WGS) entry which is preliminary data.</text>
</comment>